<feature type="region of interest" description="Disordered" evidence="1">
    <location>
        <begin position="155"/>
        <end position="242"/>
    </location>
</feature>
<feature type="compositionally biased region" description="Polar residues" evidence="1">
    <location>
        <begin position="162"/>
        <end position="173"/>
    </location>
</feature>
<feature type="compositionally biased region" description="Acidic residues" evidence="1">
    <location>
        <begin position="213"/>
        <end position="229"/>
    </location>
</feature>
<dbReference type="EMBL" id="LWDE02000293">
    <property type="protein sequence ID" value="KAE8249279.1"/>
    <property type="molecule type" value="Genomic_DNA"/>
</dbReference>
<evidence type="ECO:0000256" key="1">
    <source>
        <dbReference type="SAM" id="MobiDB-lite"/>
    </source>
</evidence>
<feature type="compositionally biased region" description="Polar residues" evidence="1">
    <location>
        <begin position="233"/>
        <end position="242"/>
    </location>
</feature>
<reference evidence="2" key="1">
    <citation type="submission" date="2016-04" db="EMBL/GenBank/DDBJ databases">
        <authorList>
            <person name="Nguyen H.D."/>
            <person name="Samba Siva P."/>
            <person name="Cullis J."/>
            <person name="Levesque C.A."/>
            <person name="Hambleton S."/>
        </authorList>
    </citation>
    <scope>NUCLEOTIDE SEQUENCE</scope>
    <source>
        <strain evidence="2">DAOMC 236426</strain>
    </source>
</reference>
<feature type="compositionally biased region" description="Polar residues" evidence="1">
    <location>
        <begin position="93"/>
        <end position="122"/>
    </location>
</feature>
<proteinExistence type="predicted"/>
<evidence type="ECO:0000313" key="2">
    <source>
        <dbReference type="EMBL" id="KAE8249279.1"/>
    </source>
</evidence>
<dbReference type="AlphaFoldDB" id="A0A8X7MVY8"/>
<gene>
    <name evidence="2" type="ORF">A4X06_0g3306</name>
</gene>
<feature type="region of interest" description="Disordered" evidence="1">
    <location>
        <begin position="75"/>
        <end position="141"/>
    </location>
</feature>
<accession>A0A8X7MVY8</accession>
<name>A0A8X7MVY8_9BASI</name>
<organism evidence="2 3">
    <name type="scientific">Tilletia controversa</name>
    <name type="common">dwarf bunt fungus</name>
    <dbReference type="NCBI Taxonomy" id="13291"/>
    <lineage>
        <taxon>Eukaryota</taxon>
        <taxon>Fungi</taxon>
        <taxon>Dikarya</taxon>
        <taxon>Basidiomycota</taxon>
        <taxon>Ustilaginomycotina</taxon>
        <taxon>Exobasidiomycetes</taxon>
        <taxon>Tilletiales</taxon>
        <taxon>Tilletiaceae</taxon>
        <taxon>Tilletia</taxon>
    </lineage>
</organism>
<reference evidence="2" key="2">
    <citation type="journal article" date="2019" name="IMA Fungus">
        <title>Genome sequencing and comparison of five Tilletia species to identify candidate genes for the detection of regulated species infecting wheat.</title>
        <authorList>
            <person name="Nguyen H.D.T."/>
            <person name="Sultana T."/>
            <person name="Kesanakurti P."/>
            <person name="Hambleton S."/>
        </authorList>
    </citation>
    <scope>NUCLEOTIDE SEQUENCE</scope>
    <source>
        <strain evidence="2">DAOMC 236426</strain>
    </source>
</reference>
<protein>
    <submittedName>
        <fullName evidence="2">Uncharacterized protein</fullName>
    </submittedName>
</protein>
<dbReference type="Proteomes" id="UP000077684">
    <property type="component" value="Unassembled WGS sequence"/>
</dbReference>
<sequence>MPRALRQVIQAELVRREYCTKDDSKFAESVELMYRKKQSKESIDAKLTARIGPEYDSSFTDWLWRKAEALAAGVGEHDAPGSGTGAVLPPAFASSSLPTSNQSSASRPSEKTGQVSRVQQMTAARVTAEGAPAQNEHSLMTPPHMLGARELARAADLAPPSRSEQQQSTSSGARQRASPDGALLAIPPFQESASARAQTGRREGNGKEPSSADSEESTDLDDHEFEDIEPLGSPQQLLGSTPVNDIDEEQLTDALFRVTGPAITAFGLLDEPCKTVADMSAFLKGLNVQDHQLRPLLRLVEAGAGLWVSDPLSLLKEAFPIAAEPGRSRSGVVYMRIMKMDKVDLLHAIDAYIDARQQSSHDKSRQSQDHLNRMKLGMSAKRAEVSSCDGSTVWISYVGLTVNTLQHRLRADSDVNTALVKSFQVFLHQHYAVKMQLTAVPVLAFEGLKDRKKLYLGERLLTFLFPLHRTTNSQIGGVCWGPKPGPKPIGYQEPPTRIPELPMDEDLVGINSDLEPLTAQNRGIVFALRGSQSQVSSRAATYAQSSTPTRLLGRTPSIEFESPSWLQLSDKCDDDSVIAACLRVVRGQDDVEDRQVWKEAAEEARTLMNQLKKSHIIIVPTRQSILALIALITQKQVDADSFRLYENGELSKTTAFDAMSIKCNGPWMIFQFDYQGTSHFAIPIIGRTGYARGVDREQKVNAEGVIALAIAQRLAAASASTAITAIRDERMKAVLAKSKKLLAARQRSSTLLNRSEVLAMNHIKELQWHEIRPKPARGRDTTRAEIFKVFRNANDFTTVRIQRSSLPGGELAHGWVSPIWDPEEERIKFAYRQATAPKSVSYVGDAISLRRCIGRTFSRNKIFIDMLLDESLITQEDVDRLTCPSPGTVWNTKGREMPIITHHSLENPSQTPLAEARYEHTRHALVISAVASNGPLQVQGAFMITSGFCEELTRELDETWCVSLQVQAGTLCVYAHAASFEDDVAPMPVYDPTPILLAAVPAVFAQVMTFRDIKRMKQAFFADLLRSHIKQHHPLYLIPDSDPRWALTTVNNNYIRKSVSDTLKMNVNATKRFRDVVEGRQAKRRKLEHPALTVQEHDLPDLTLYMSPATMREVRYASGRQQHYTFPPPLPLSFLTEVLPSAAQRRSGSGSLGSVSL</sequence>
<evidence type="ECO:0000313" key="3">
    <source>
        <dbReference type="Proteomes" id="UP000077684"/>
    </source>
</evidence>
<comment type="caution">
    <text evidence="2">The sequence shown here is derived from an EMBL/GenBank/DDBJ whole genome shotgun (WGS) entry which is preliminary data.</text>
</comment>
<keyword evidence="3" id="KW-1185">Reference proteome</keyword>